<proteinExistence type="predicted"/>
<evidence type="ECO:0000313" key="3">
    <source>
        <dbReference type="Proteomes" id="UP000317036"/>
    </source>
</evidence>
<keyword evidence="3" id="KW-1185">Reference proteome</keyword>
<evidence type="ECO:0000256" key="1">
    <source>
        <dbReference type="SAM" id="Phobius"/>
    </source>
</evidence>
<keyword evidence="1" id="KW-1133">Transmembrane helix</keyword>
<sequence length="177" mass="20094">MYRNVRRSKPILNEDGISLVEILVGVTIMAIISVTLMGHFLKALDKSAEESRRIIASNLSRLKAAELRDYFKDQYASVETALGSDSYYAFTGNSEKDHTTRLMLGRLDRTIVNGTTYRYLVELDNQSVRKSELDTKLDASDGYLTRMLVTVYWSGDETFTPSPNASTTLDTYLVKRW</sequence>
<comment type="caution">
    <text evidence="2">The sequence shown here is derived from an EMBL/GenBank/DDBJ whole genome shotgun (WGS) entry which is preliminary data.</text>
</comment>
<accession>A0A559KE56</accession>
<feature type="transmembrane region" description="Helical" evidence="1">
    <location>
        <begin position="20"/>
        <end position="41"/>
    </location>
</feature>
<reference evidence="2 3" key="1">
    <citation type="submission" date="2019-07" db="EMBL/GenBank/DDBJ databases">
        <authorList>
            <person name="Kim J."/>
        </authorList>
    </citation>
    <scope>NUCLEOTIDE SEQUENCE [LARGE SCALE GENOMIC DNA]</scope>
    <source>
        <strain evidence="2 3">JC52</strain>
    </source>
</reference>
<dbReference type="RefSeq" id="WP_144845486.1">
    <property type="nucleotide sequence ID" value="NZ_VNJI01000008.1"/>
</dbReference>
<keyword evidence="1" id="KW-0472">Membrane</keyword>
<dbReference type="EMBL" id="VNJI01000008">
    <property type="protein sequence ID" value="TVY10417.1"/>
    <property type="molecule type" value="Genomic_DNA"/>
</dbReference>
<dbReference type="AlphaFoldDB" id="A0A559KE56"/>
<name>A0A559KE56_9BACL</name>
<evidence type="ECO:0000313" key="2">
    <source>
        <dbReference type="EMBL" id="TVY10417.1"/>
    </source>
</evidence>
<protein>
    <recommendedName>
        <fullName evidence="4">Prepilin-type N-terminal cleavage/methylation domain-containing protein</fullName>
    </recommendedName>
</protein>
<organism evidence="2 3">
    <name type="scientific">Paenibacillus cremeus</name>
    <dbReference type="NCBI Taxonomy" id="2163881"/>
    <lineage>
        <taxon>Bacteria</taxon>
        <taxon>Bacillati</taxon>
        <taxon>Bacillota</taxon>
        <taxon>Bacilli</taxon>
        <taxon>Bacillales</taxon>
        <taxon>Paenibacillaceae</taxon>
        <taxon>Paenibacillus</taxon>
    </lineage>
</organism>
<gene>
    <name evidence="2" type="ORF">FPZ49_08455</name>
</gene>
<dbReference type="Proteomes" id="UP000317036">
    <property type="component" value="Unassembled WGS sequence"/>
</dbReference>
<dbReference type="OrthoDB" id="2596554at2"/>
<evidence type="ECO:0008006" key="4">
    <source>
        <dbReference type="Google" id="ProtNLM"/>
    </source>
</evidence>
<keyword evidence="1" id="KW-0812">Transmembrane</keyword>